<reference evidence="2" key="1">
    <citation type="submission" date="2018-06" db="EMBL/GenBank/DDBJ databases">
        <title>Genome assembly of Danube salmon.</title>
        <authorList>
            <person name="Macqueen D.J."/>
            <person name="Gundappa M.K."/>
        </authorList>
    </citation>
    <scope>NUCLEOTIDE SEQUENCE [LARGE SCALE GENOMIC DNA]</scope>
</reference>
<reference evidence="1" key="3">
    <citation type="submission" date="2025-09" db="UniProtKB">
        <authorList>
            <consortium name="Ensembl"/>
        </authorList>
    </citation>
    <scope>IDENTIFICATION</scope>
</reference>
<dbReference type="GO" id="GO:0032543">
    <property type="term" value="P:mitochondrial translation"/>
    <property type="evidence" value="ECO:0007669"/>
    <property type="project" value="TreeGrafter"/>
</dbReference>
<name>A0A4W5N4R0_9TELE</name>
<dbReference type="GO" id="GO:0005739">
    <property type="term" value="C:mitochondrion"/>
    <property type="evidence" value="ECO:0007669"/>
    <property type="project" value="TreeGrafter"/>
</dbReference>
<dbReference type="InterPro" id="IPR045864">
    <property type="entry name" value="aa-tRNA-synth_II/BPL/LPL"/>
</dbReference>
<dbReference type="GO" id="GO:0006427">
    <property type="term" value="P:histidyl-tRNA aminoacylation"/>
    <property type="evidence" value="ECO:0007669"/>
    <property type="project" value="TreeGrafter"/>
</dbReference>
<dbReference type="AlphaFoldDB" id="A0A4W5N4R0"/>
<dbReference type="GO" id="GO:0005829">
    <property type="term" value="C:cytosol"/>
    <property type="evidence" value="ECO:0007669"/>
    <property type="project" value="TreeGrafter"/>
</dbReference>
<keyword evidence="2" id="KW-1185">Reference proteome</keyword>
<dbReference type="SUPFAM" id="SSF55681">
    <property type="entry name" value="Class II aaRS and biotin synthetases"/>
    <property type="match status" value="1"/>
</dbReference>
<dbReference type="GO" id="GO:0004821">
    <property type="term" value="F:histidine-tRNA ligase activity"/>
    <property type="evidence" value="ECO:0007669"/>
    <property type="project" value="TreeGrafter"/>
</dbReference>
<dbReference type="Gene3D" id="3.30.930.10">
    <property type="entry name" value="Bira Bifunctional Protein, Domain 2"/>
    <property type="match status" value="1"/>
</dbReference>
<reference evidence="1" key="2">
    <citation type="submission" date="2025-08" db="UniProtKB">
        <authorList>
            <consortium name="Ensembl"/>
        </authorList>
    </citation>
    <scope>IDENTIFICATION</scope>
</reference>
<sequence>MARPTAPWSTSCSAPLSWTTPTISTFTRATLISTVPNCNRMCTKQSPGSSRNMGLCVSRPPLLFPGNRKLYEGSQPACFMDHSGMLVTLPYDLRIAFARFVARNNITHFKRWSIERVFRPRKLNRVHPRELLECSFDVIVPVTNSLLPDAETIFTISEIIQEFSVLQERNYHIYLNHTSLLKAILLHSGIPEDKLSHASSILCDAMSEKLTR</sequence>
<proteinExistence type="predicted"/>
<organism evidence="1 2">
    <name type="scientific">Hucho hucho</name>
    <name type="common">huchen</name>
    <dbReference type="NCBI Taxonomy" id="62062"/>
    <lineage>
        <taxon>Eukaryota</taxon>
        <taxon>Metazoa</taxon>
        <taxon>Chordata</taxon>
        <taxon>Craniata</taxon>
        <taxon>Vertebrata</taxon>
        <taxon>Euteleostomi</taxon>
        <taxon>Actinopterygii</taxon>
        <taxon>Neopterygii</taxon>
        <taxon>Teleostei</taxon>
        <taxon>Protacanthopterygii</taxon>
        <taxon>Salmoniformes</taxon>
        <taxon>Salmonidae</taxon>
        <taxon>Salmoninae</taxon>
        <taxon>Hucho</taxon>
    </lineage>
</organism>
<dbReference type="GO" id="GO:0003723">
    <property type="term" value="F:RNA binding"/>
    <property type="evidence" value="ECO:0007669"/>
    <property type="project" value="TreeGrafter"/>
</dbReference>
<accession>A0A4W5N4R0</accession>
<dbReference type="Proteomes" id="UP000314982">
    <property type="component" value="Unassembled WGS sequence"/>
</dbReference>
<dbReference type="STRING" id="62062.ENSHHUP00000044565"/>
<dbReference type="PANTHER" id="PTHR11476:SF7">
    <property type="entry name" value="HISTIDINE--TRNA LIGASE"/>
    <property type="match status" value="1"/>
</dbReference>
<dbReference type="PANTHER" id="PTHR11476">
    <property type="entry name" value="HISTIDYL-TRNA SYNTHETASE"/>
    <property type="match status" value="1"/>
</dbReference>
<dbReference type="Ensembl" id="ENSHHUT00000046215.1">
    <property type="protein sequence ID" value="ENSHHUP00000044565.1"/>
    <property type="gene ID" value="ENSHHUG00000027269.1"/>
</dbReference>
<dbReference type="GeneTree" id="ENSGT00940000156798"/>
<evidence type="ECO:0000313" key="2">
    <source>
        <dbReference type="Proteomes" id="UP000314982"/>
    </source>
</evidence>
<evidence type="ECO:0000313" key="1">
    <source>
        <dbReference type="Ensembl" id="ENSHHUP00000044565.1"/>
    </source>
</evidence>
<protein>
    <submittedName>
        <fullName evidence="1">Uncharacterized protein</fullName>
    </submittedName>
</protein>